<organism evidence="1 2">
    <name type="scientific">Persea americana</name>
    <name type="common">Avocado</name>
    <dbReference type="NCBI Taxonomy" id="3435"/>
    <lineage>
        <taxon>Eukaryota</taxon>
        <taxon>Viridiplantae</taxon>
        <taxon>Streptophyta</taxon>
        <taxon>Embryophyta</taxon>
        <taxon>Tracheophyta</taxon>
        <taxon>Spermatophyta</taxon>
        <taxon>Magnoliopsida</taxon>
        <taxon>Magnoliidae</taxon>
        <taxon>Laurales</taxon>
        <taxon>Lauraceae</taxon>
        <taxon>Persea</taxon>
    </lineage>
</organism>
<evidence type="ECO:0000313" key="1">
    <source>
        <dbReference type="EMBL" id="KAJ8648026.1"/>
    </source>
</evidence>
<comment type="caution">
    <text evidence="1">The sequence shown here is derived from an EMBL/GenBank/DDBJ whole genome shotgun (WGS) entry which is preliminary data.</text>
</comment>
<proteinExistence type="predicted"/>
<dbReference type="Proteomes" id="UP001234297">
    <property type="component" value="Chromosome 1"/>
</dbReference>
<reference evidence="1 2" key="1">
    <citation type="journal article" date="2022" name="Hortic Res">
        <title>A haplotype resolved chromosomal level avocado genome allows analysis of novel avocado genes.</title>
        <authorList>
            <person name="Nath O."/>
            <person name="Fletcher S.J."/>
            <person name="Hayward A."/>
            <person name="Shaw L.M."/>
            <person name="Masouleh A.K."/>
            <person name="Furtado A."/>
            <person name="Henry R.J."/>
            <person name="Mitter N."/>
        </authorList>
    </citation>
    <scope>NUCLEOTIDE SEQUENCE [LARGE SCALE GENOMIC DNA]</scope>
    <source>
        <strain evidence="2">cv. Hass</strain>
    </source>
</reference>
<evidence type="ECO:0000313" key="2">
    <source>
        <dbReference type="Proteomes" id="UP001234297"/>
    </source>
</evidence>
<protein>
    <submittedName>
        <fullName evidence="1">Uncharacterized protein</fullName>
    </submittedName>
</protein>
<sequence>MATISDTGRNVPSPWSHLLRGPNELEVSTNPTQSSPPPSSAISVDLHRSTPSSEVIQIFDGNSDDGATKSKKPVWNVPANGIIEVHPVMGASWPALSESARASPKSSSDSLKALGDGSVTVPVSSQVAVIPSSPQKQNSNNNHTNPNSTQNHNHHMAPTRQKSMKQRGGGLQAPPSVETTASENFSDKIPAAAGVDSSPREVSKRNNNLDNKSMGAFGSQQAHGGGGNDQPRGAFRRGNGGGHHPRGGGDGPYHSNYGSRRDPDRQNQEWNPHQNFNGRDFHSRQPRGAGPRGFVRQQPPSPPPFITPPVRHYAGPIGFPDLHCPPVYYVPAPPPESLAGVVPYVAAPPGMFISAPDPQLRAMLVKQIDYYFSPENLCKDIFLRQNMDEQGWVPIPLIAGFNRIKQLTMYIPFILEAVRTSTIVEVQGDKIRKRNDWMNWLLPPPNVFGSVMHSPQSPNYDTLATRMQYMGLESTANHNTWGPAESHTERVLTRSSSGEPSSQLHSNWELEPTNIQRGSNRPASARSLEKSGSC</sequence>
<dbReference type="EMBL" id="CM056809">
    <property type="protein sequence ID" value="KAJ8648026.1"/>
    <property type="molecule type" value="Genomic_DNA"/>
</dbReference>
<accession>A0ACC2MQK7</accession>
<keyword evidence="2" id="KW-1185">Reference proteome</keyword>
<name>A0ACC2MQK7_PERAE</name>
<gene>
    <name evidence="1" type="ORF">MRB53_001049</name>
</gene>